<dbReference type="PATRIC" id="fig|1279460.3.peg.1555"/>
<dbReference type="RefSeq" id="WP_001147350.1">
    <property type="nucleotide sequence ID" value="NZ_CP012603.1"/>
</dbReference>
<proteinExistence type="predicted"/>
<evidence type="ECO:0000313" key="2">
    <source>
        <dbReference type="Proteomes" id="UP000056502"/>
    </source>
</evidence>
<accession>A0A0M4NUZ5</accession>
<dbReference type="Proteomes" id="UP000056502">
    <property type="component" value="Chromosome I"/>
</dbReference>
<gene>
    <name evidence="1" type="ORF">G436_1542</name>
</gene>
<dbReference type="AlphaFoldDB" id="A0A0M4NUZ5"/>
<evidence type="ECO:0008006" key="3">
    <source>
        <dbReference type="Google" id="ProtNLM"/>
    </source>
</evidence>
<dbReference type="EMBL" id="CP012603">
    <property type="protein sequence ID" value="ALE38737.1"/>
    <property type="molecule type" value="Genomic_DNA"/>
</dbReference>
<evidence type="ECO:0000313" key="1">
    <source>
        <dbReference type="EMBL" id="ALE38737.1"/>
    </source>
</evidence>
<organism evidence="1">
    <name type="scientific">Leptospira interrogans serovar Hardjo str. Norma</name>
    <dbReference type="NCBI Taxonomy" id="1279460"/>
    <lineage>
        <taxon>Bacteria</taxon>
        <taxon>Pseudomonadati</taxon>
        <taxon>Spirochaetota</taxon>
        <taxon>Spirochaetia</taxon>
        <taxon>Leptospirales</taxon>
        <taxon>Leptospiraceae</taxon>
        <taxon>Leptospira</taxon>
    </lineage>
</organism>
<reference evidence="1 2" key="1">
    <citation type="journal article" date="2015" name="Genome Announc.">
        <title>Whole-Genome Sequence of Leptospira interrogans Serovar Hardjo Subtype Hardjoprajitno Strain Norma, Isolated from Cattle in a Leptospirosis Outbreak in Brazil.</title>
        <authorList>
            <person name="Cosate M.R."/>
            <person name="Soares S.C."/>
            <person name="Mendes T.A."/>
            <person name="Raittz R.T."/>
            <person name="Moreira E.C."/>
            <person name="Leite R."/>
            <person name="Fernandes G.R."/>
            <person name="Haddad J.P."/>
            <person name="Ortega J.M."/>
        </authorList>
    </citation>
    <scope>NUCLEOTIDE SEQUENCE [LARGE SCALE GENOMIC DNA]</scope>
    <source>
        <strain evidence="1 2">Norma</strain>
    </source>
</reference>
<sequence>MQAATWNNTLLPSSFFDTSILNQLIPVNYKTLASEYSHRETFNLSNDITEHYIAVNSDDNIEYLIKNATHSSAAKIHSVLSKSILNEQTFNHCINKLRSFENETQLDLLIFLISKHPNPYFEKVISYASNESIDKYVRYYLIEAIGKWGSIDEDNRKEALANILKNTQNNYIKIVVQNTMEEI</sequence>
<protein>
    <recommendedName>
        <fullName evidence="3">HEAT repeat domain-containing protein</fullName>
    </recommendedName>
</protein>
<name>A0A0M4NUZ5_LEPIR</name>